<evidence type="ECO:0000313" key="2">
    <source>
        <dbReference type="Proteomes" id="UP000814140"/>
    </source>
</evidence>
<name>A0ACB8SY51_9AGAM</name>
<dbReference type="Proteomes" id="UP000814140">
    <property type="component" value="Unassembled WGS sequence"/>
</dbReference>
<reference evidence="1" key="2">
    <citation type="journal article" date="2022" name="New Phytol.">
        <title>Evolutionary transition to the ectomycorrhizal habit in the genomes of a hyperdiverse lineage of mushroom-forming fungi.</title>
        <authorList>
            <person name="Looney B."/>
            <person name="Miyauchi S."/>
            <person name="Morin E."/>
            <person name="Drula E."/>
            <person name="Courty P.E."/>
            <person name="Kohler A."/>
            <person name="Kuo A."/>
            <person name="LaButti K."/>
            <person name="Pangilinan J."/>
            <person name="Lipzen A."/>
            <person name="Riley R."/>
            <person name="Andreopoulos W."/>
            <person name="He G."/>
            <person name="Johnson J."/>
            <person name="Nolan M."/>
            <person name="Tritt A."/>
            <person name="Barry K.W."/>
            <person name="Grigoriev I.V."/>
            <person name="Nagy L.G."/>
            <person name="Hibbett D."/>
            <person name="Henrissat B."/>
            <person name="Matheny P.B."/>
            <person name="Labbe J."/>
            <person name="Martin F.M."/>
        </authorList>
    </citation>
    <scope>NUCLEOTIDE SEQUENCE</scope>
    <source>
        <strain evidence="1">HHB10654</strain>
    </source>
</reference>
<keyword evidence="2" id="KW-1185">Reference proteome</keyword>
<protein>
    <submittedName>
        <fullName evidence="1">Uncharacterized protein</fullName>
    </submittedName>
</protein>
<dbReference type="EMBL" id="MU277215">
    <property type="protein sequence ID" value="KAI0061047.1"/>
    <property type="molecule type" value="Genomic_DNA"/>
</dbReference>
<gene>
    <name evidence="1" type="ORF">BV25DRAFT_1827295</name>
</gene>
<evidence type="ECO:0000313" key="1">
    <source>
        <dbReference type="EMBL" id="KAI0061047.1"/>
    </source>
</evidence>
<accession>A0ACB8SY51</accession>
<proteinExistence type="predicted"/>
<reference evidence="1" key="1">
    <citation type="submission" date="2021-03" db="EMBL/GenBank/DDBJ databases">
        <authorList>
            <consortium name="DOE Joint Genome Institute"/>
            <person name="Ahrendt S."/>
            <person name="Looney B.P."/>
            <person name="Miyauchi S."/>
            <person name="Morin E."/>
            <person name="Drula E."/>
            <person name="Courty P.E."/>
            <person name="Chicoki N."/>
            <person name="Fauchery L."/>
            <person name="Kohler A."/>
            <person name="Kuo A."/>
            <person name="Labutti K."/>
            <person name="Pangilinan J."/>
            <person name="Lipzen A."/>
            <person name="Riley R."/>
            <person name="Andreopoulos W."/>
            <person name="He G."/>
            <person name="Johnson J."/>
            <person name="Barry K.W."/>
            <person name="Grigoriev I.V."/>
            <person name="Nagy L."/>
            <person name="Hibbett D."/>
            <person name="Henrissat B."/>
            <person name="Matheny P.B."/>
            <person name="Labbe J."/>
            <person name="Martin F."/>
        </authorList>
    </citation>
    <scope>NUCLEOTIDE SEQUENCE</scope>
    <source>
        <strain evidence="1">HHB10654</strain>
    </source>
</reference>
<comment type="caution">
    <text evidence="1">The sequence shown here is derived from an EMBL/GenBank/DDBJ whole genome shotgun (WGS) entry which is preliminary data.</text>
</comment>
<organism evidence="1 2">
    <name type="scientific">Artomyces pyxidatus</name>
    <dbReference type="NCBI Taxonomy" id="48021"/>
    <lineage>
        <taxon>Eukaryota</taxon>
        <taxon>Fungi</taxon>
        <taxon>Dikarya</taxon>
        <taxon>Basidiomycota</taxon>
        <taxon>Agaricomycotina</taxon>
        <taxon>Agaricomycetes</taxon>
        <taxon>Russulales</taxon>
        <taxon>Auriscalpiaceae</taxon>
        <taxon>Artomyces</taxon>
    </lineage>
</organism>
<sequence length="287" mass="32658">MVFSVESVNEDTAVSPLQVTPSLSPEPNEGIDLSKMDFHPWPTSFSAAVSKLLDDADIPNVLWGDLLYRWRGNRHMPQVCGFIVPSQQLETAVLVIERAGLASCDCENMMHFSDPRDQVWLPRHFRVAQPYGMTQTLFLCPSDALLDLIPLRPSDRNPADLEWDLYNIHLYDQYRPVLPLFLDVEMTSKEAHANFHAVKVLTTPSLIKLLILLVVFSPPERIGVGQPYSVILFLLALDGIEQGPYVLDSPSLQRAWDRRFVPGNFSDSLRRALWDGVRKEWKEKLSF</sequence>